<dbReference type="InterPro" id="IPR000595">
    <property type="entry name" value="cNMP-bd_dom"/>
</dbReference>
<dbReference type="SMART" id="SM00100">
    <property type="entry name" value="cNMP"/>
    <property type="match status" value="1"/>
</dbReference>
<dbReference type="InterPro" id="IPR018490">
    <property type="entry name" value="cNMP-bd_dom_sf"/>
</dbReference>
<comment type="caution">
    <text evidence="2">The sequence shown here is derived from an EMBL/GenBank/DDBJ whole genome shotgun (WGS) entry which is preliminary data.</text>
</comment>
<name>A0A940IJC4_9BACT</name>
<evidence type="ECO:0000259" key="1">
    <source>
        <dbReference type="PROSITE" id="PS50042"/>
    </source>
</evidence>
<dbReference type="EMBL" id="JADILV010000072">
    <property type="protein sequence ID" value="MBO8484390.1"/>
    <property type="molecule type" value="Genomic_DNA"/>
</dbReference>
<dbReference type="InterPro" id="IPR014710">
    <property type="entry name" value="RmlC-like_jellyroll"/>
</dbReference>
<dbReference type="CDD" id="cd00038">
    <property type="entry name" value="CAP_ED"/>
    <property type="match status" value="1"/>
</dbReference>
<organism evidence="2 3">
    <name type="scientific">Candidatus Cryptobacteroides avicola</name>
    <dbReference type="NCBI Taxonomy" id="2840757"/>
    <lineage>
        <taxon>Bacteria</taxon>
        <taxon>Pseudomonadati</taxon>
        <taxon>Bacteroidota</taxon>
        <taxon>Bacteroidia</taxon>
        <taxon>Bacteroidales</taxon>
        <taxon>Candidatus Cryptobacteroides</taxon>
    </lineage>
</organism>
<dbReference type="Pfam" id="PF00027">
    <property type="entry name" value="cNMP_binding"/>
    <property type="match status" value="1"/>
</dbReference>
<protein>
    <submittedName>
        <fullName evidence="2">Crp/Fnr family transcriptional regulator</fullName>
    </submittedName>
</protein>
<dbReference type="AlphaFoldDB" id="A0A940IJC4"/>
<reference evidence="2" key="1">
    <citation type="submission" date="2020-10" db="EMBL/GenBank/DDBJ databases">
        <authorList>
            <person name="Gilroy R."/>
        </authorList>
    </citation>
    <scope>NUCLEOTIDE SEQUENCE</scope>
    <source>
        <strain evidence="2">G3-8215</strain>
    </source>
</reference>
<feature type="domain" description="Cyclic nucleotide-binding" evidence="1">
    <location>
        <begin position="9"/>
        <end position="115"/>
    </location>
</feature>
<evidence type="ECO:0000313" key="3">
    <source>
        <dbReference type="Proteomes" id="UP000725002"/>
    </source>
</evidence>
<dbReference type="Proteomes" id="UP000725002">
    <property type="component" value="Unassembled WGS sequence"/>
</dbReference>
<gene>
    <name evidence="2" type="ORF">IAB75_09825</name>
</gene>
<dbReference type="SUPFAM" id="SSF51206">
    <property type="entry name" value="cAMP-binding domain-like"/>
    <property type="match status" value="1"/>
</dbReference>
<proteinExistence type="predicted"/>
<reference evidence="2" key="2">
    <citation type="journal article" date="2021" name="PeerJ">
        <title>Extensive microbial diversity within the chicken gut microbiome revealed by metagenomics and culture.</title>
        <authorList>
            <person name="Gilroy R."/>
            <person name="Ravi A."/>
            <person name="Getino M."/>
            <person name="Pursley I."/>
            <person name="Horton D.L."/>
            <person name="Alikhan N.F."/>
            <person name="Baker D."/>
            <person name="Gharbi K."/>
            <person name="Hall N."/>
            <person name="Watson M."/>
            <person name="Adriaenssens E.M."/>
            <person name="Foster-Nyarko E."/>
            <person name="Jarju S."/>
            <person name="Secka A."/>
            <person name="Antonio M."/>
            <person name="Oren A."/>
            <person name="Chaudhuri R.R."/>
            <person name="La Ragione R."/>
            <person name="Hildebrand F."/>
            <person name="Pallen M.J."/>
        </authorList>
    </citation>
    <scope>NUCLEOTIDE SEQUENCE</scope>
    <source>
        <strain evidence="2">G3-8215</strain>
    </source>
</reference>
<sequence>MNDIHSIPLFRGADPEVLDSVCSDYHWKHIDYGKGEIIALQGDPCRYLFLLDEGCVYARMVSDEGREFTLDMLYAPEVLASSFVFSTERIYPVTIIAGSACGLWAVGRDSIGRLVREDSAVLDNYLRVISDHSMFLSRKINEFALQTLSDRILGYIKRHGALQNLQDTAFILGVARPSLSRAVSQLVSQGVLRKSDDGYVMVR</sequence>
<dbReference type="PROSITE" id="PS50042">
    <property type="entry name" value="CNMP_BINDING_3"/>
    <property type="match status" value="1"/>
</dbReference>
<dbReference type="Gene3D" id="2.60.120.10">
    <property type="entry name" value="Jelly Rolls"/>
    <property type="match status" value="1"/>
</dbReference>
<evidence type="ECO:0000313" key="2">
    <source>
        <dbReference type="EMBL" id="MBO8484390.1"/>
    </source>
</evidence>
<accession>A0A940IJC4</accession>